<reference evidence="23 24" key="2">
    <citation type="submission" date="2018-10" db="EMBL/GenBank/DDBJ databases">
        <authorList>
            <consortium name="Pathogen Informatics"/>
        </authorList>
    </citation>
    <scope>NUCLEOTIDE SEQUENCE [LARGE SCALE GENOMIC DNA]</scope>
</reference>
<evidence type="ECO:0000256" key="6">
    <source>
        <dbReference type="ARBA" id="ARBA00022553"/>
    </source>
</evidence>
<comment type="catalytic activity">
    <reaction evidence="17">
        <text>a 5'-end (N(7)-methyl 5'-triphosphoguanosine)-ribonucleoside in snRNA + S-adenosyl-L-methionine = a 5'-end (N(2),N(7)-dimethyl 5'-triphosphoguanosine)-ribonucleoside in snRNA + S-adenosyl-L-homocysteine + H(+)</text>
        <dbReference type="Rhea" id="RHEA:78471"/>
        <dbReference type="Rhea" id="RHEA-COMP:19085"/>
        <dbReference type="Rhea" id="RHEA-COMP:19087"/>
        <dbReference type="ChEBI" id="CHEBI:15378"/>
        <dbReference type="ChEBI" id="CHEBI:57856"/>
        <dbReference type="ChEBI" id="CHEBI:59789"/>
        <dbReference type="ChEBI" id="CHEBI:156461"/>
        <dbReference type="ChEBI" id="CHEBI:172880"/>
    </reaction>
    <physiologicalReaction direction="left-to-right" evidence="17">
        <dbReference type="Rhea" id="RHEA:78472"/>
    </physiologicalReaction>
</comment>
<evidence type="ECO:0000313" key="24">
    <source>
        <dbReference type="Proteomes" id="UP000274131"/>
    </source>
</evidence>
<dbReference type="EMBL" id="UXUI01007162">
    <property type="protein sequence ID" value="VDD85908.1"/>
    <property type="molecule type" value="Genomic_DNA"/>
</dbReference>
<comment type="catalytic activity">
    <reaction evidence="15">
        <text>a 5'-end (N(7)-methyl 5'-triphosphoguanosine)-ribonucleoside in snoRNA + S-adenosyl-L-methionine = a 5'-end (N(2),N(7)-dimethyl 5'-triphosphoguanosine)-ribonucleoside in snoRNA + S-adenosyl-L-homocysteine + H(+)</text>
        <dbReference type="Rhea" id="RHEA:78475"/>
        <dbReference type="Rhea" id="RHEA-COMP:19086"/>
        <dbReference type="Rhea" id="RHEA-COMP:19088"/>
        <dbReference type="ChEBI" id="CHEBI:15378"/>
        <dbReference type="ChEBI" id="CHEBI:57856"/>
        <dbReference type="ChEBI" id="CHEBI:59789"/>
        <dbReference type="ChEBI" id="CHEBI:156461"/>
        <dbReference type="ChEBI" id="CHEBI:172880"/>
    </reaction>
    <physiologicalReaction direction="left-to-right" evidence="15">
        <dbReference type="Rhea" id="RHEA:78476"/>
    </physiologicalReaction>
</comment>
<dbReference type="STRING" id="51028.A0A158Q988"/>
<comment type="function">
    <text evidence="19">Catalyzes the 2 serial methylation steps for the conversion of the 7-monomethylguanosine (m(7)G) caps of snRNAs and snoRNAs to a 2,2,7-trimethylguanosine (m(2,2,7)G) cap structure. The enzyme is specific for guanine, and N7 methylation must precede N2 methylation. Hypermethylation of the m7G cap of U snRNAs leads to their concentration in nuclear foci, their colocalization with coilin and the formation of canonical Cajal bodies (CBs). Plays a role in transcriptional regulation.</text>
</comment>
<keyword evidence="24" id="KW-1185">Reference proteome</keyword>
<evidence type="ECO:0000256" key="16">
    <source>
        <dbReference type="ARBA" id="ARBA00048763"/>
    </source>
</evidence>
<dbReference type="Gene3D" id="3.40.50.150">
    <property type="entry name" value="Vaccinia Virus protein VP39"/>
    <property type="match status" value="1"/>
</dbReference>
<comment type="catalytic activity">
    <reaction evidence="14">
        <text>a 5'-end (N(2),N(7)-dimethyl 5'-triphosphoguanosine)-ribonucleoside in snoRNA + S-adenosyl-L-methionine = a 5'-end (N(2),N(2),N(7)-trimethyl 5'-triphosphoguanosine)-ribonucleoside in snoRNA + S-adenosyl-L-homocysteine + H(+)</text>
        <dbReference type="Rhea" id="RHEA:78507"/>
        <dbReference type="Rhea" id="RHEA-COMP:19088"/>
        <dbReference type="Rhea" id="RHEA-COMP:19090"/>
        <dbReference type="ChEBI" id="CHEBI:15378"/>
        <dbReference type="ChEBI" id="CHEBI:57856"/>
        <dbReference type="ChEBI" id="CHEBI:59789"/>
        <dbReference type="ChEBI" id="CHEBI:167623"/>
        <dbReference type="ChEBI" id="CHEBI:172880"/>
    </reaction>
    <physiologicalReaction direction="left-to-right" evidence="14">
        <dbReference type="Rhea" id="RHEA:78508"/>
    </physiologicalReaction>
</comment>
<comment type="catalytic activity">
    <reaction evidence="16">
        <text>a 5'-end (N(2),N(7)-dimethyl 5'-triphosphoguanosine)-ribonucleoside in snRNA + S-adenosyl-L-methionine = a 5'-end (N(2),N(2),N(7)-trimethyl 5'-triphosphoguanosine)-ribonucleoside in snRNA + S-adenosyl-L-homocysteine + H(+)</text>
        <dbReference type="Rhea" id="RHEA:78479"/>
        <dbReference type="Rhea" id="RHEA-COMP:19087"/>
        <dbReference type="Rhea" id="RHEA-COMP:19089"/>
        <dbReference type="ChEBI" id="CHEBI:15378"/>
        <dbReference type="ChEBI" id="CHEBI:57856"/>
        <dbReference type="ChEBI" id="CHEBI:59789"/>
        <dbReference type="ChEBI" id="CHEBI:167623"/>
        <dbReference type="ChEBI" id="CHEBI:172880"/>
    </reaction>
    <physiologicalReaction direction="left-to-right" evidence="16">
        <dbReference type="Rhea" id="RHEA:78480"/>
    </physiologicalReaction>
</comment>
<keyword evidence="10" id="KW-0805">Transcription regulation</keyword>
<keyword evidence="11" id="KW-0804">Transcription</keyword>
<comment type="similarity">
    <text evidence="13">Belongs to the methyltransferase superfamily. Trimethylguanosine synthase family.</text>
</comment>
<evidence type="ECO:0000256" key="17">
    <source>
        <dbReference type="ARBA" id="ARBA00049075"/>
    </source>
</evidence>
<evidence type="ECO:0000256" key="1">
    <source>
        <dbReference type="ARBA" id="ARBA00004408"/>
    </source>
</evidence>
<dbReference type="PANTHER" id="PTHR14741">
    <property type="entry name" value="S-ADENOSYLMETHIONINE-DEPENDENT METHYLTRANSFERASE RELATED"/>
    <property type="match status" value="1"/>
</dbReference>
<dbReference type="Proteomes" id="UP000274131">
    <property type="component" value="Unassembled WGS sequence"/>
</dbReference>
<evidence type="ECO:0000256" key="18">
    <source>
        <dbReference type="ARBA" id="ARBA00049790"/>
    </source>
</evidence>
<comment type="subcellular location">
    <subcellularLocation>
        <location evidence="2">Cytoplasm</location>
    </subcellularLocation>
    <subcellularLocation>
        <location evidence="1">Nucleus</location>
        <location evidence="1">Cajal body</location>
    </subcellularLocation>
    <subcellularLocation>
        <location evidence="3">Nucleus</location>
        <location evidence="3">Nucleolus</location>
    </subcellularLocation>
</comment>
<evidence type="ECO:0000256" key="3">
    <source>
        <dbReference type="ARBA" id="ARBA00004604"/>
    </source>
</evidence>
<evidence type="ECO:0000256" key="7">
    <source>
        <dbReference type="ARBA" id="ARBA00022603"/>
    </source>
</evidence>
<evidence type="ECO:0000256" key="13">
    <source>
        <dbReference type="ARBA" id="ARBA00025783"/>
    </source>
</evidence>
<comment type="subunit">
    <text evidence="20">May form homooligomers. Interacts with CREBBP/CBP, EED/WAIT1, EP300/P300, NCOA6/PRIP, PPARBP/PBP and SMN.</text>
</comment>
<keyword evidence="5" id="KW-0963">Cytoplasm</keyword>
<dbReference type="InterPro" id="IPR029063">
    <property type="entry name" value="SAM-dependent_MTases_sf"/>
</dbReference>
<evidence type="ECO:0000256" key="14">
    <source>
        <dbReference type="ARBA" id="ARBA00047418"/>
    </source>
</evidence>
<keyword evidence="9" id="KW-0949">S-adenosyl-L-methionine</keyword>
<evidence type="ECO:0000256" key="9">
    <source>
        <dbReference type="ARBA" id="ARBA00022691"/>
    </source>
</evidence>
<evidence type="ECO:0000256" key="4">
    <source>
        <dbReference type="ARBA" id="ARBA00018517"/>
    </source>
</evidence>
<dbReference type="GO" id="GO:0005730">
    <property type="term" value="C:nucleolus"/>
    <property type="evidence" value="ECO:0007669"/>
    <property type="project" value="UniProtKB-SubCell"/>
</dbReference>
<keyword evidence="8" id="KW-0808">Transferase</keyword>
<evidence type="ECO:0000256" key="10">
    <source>
        <dbReference type="ARBA" id="ARBA00023015"/>
    </source>
</evidence>
<evidence type="ECO:0000256" key="20">
    <source>
        <dbReference type="ARBA" id="ARBA00064494"/>
    </source>
</evidence>
<evidence type="ECO:0000256" key="5">
    <source>
        <dbReference type="ARBA" id="ARBA00022490"/>
    </source>
</evidence>
<evidence type="ECO:0000256" key="11">
    <source>
        <dbReference type="ARBA" id="ARBA00023163"/>
    </source>
</evidence>
<dbReference type="OrthoDB" id="194443at2759"/>
<dbReference type="GO" id="GO:0005737">
    <property type="term" value="C:cytoplasm"/>
    <property type="evidence" value="ECO:0007669"/>
    <property type="project" value="UniProtKB-SubCell"/>
</dbReference>
<dbReference type="SUPFAM" id="SSF53335">
    <property type="entry name" value="S-adenosyl-L-methionine-dependent methyltransferases"/>
    <property type="match status" value="1"/>
</dbReference>
<evidence type="ECO:0000256" key="15">
    <source>
        <dbReference type="ARBA" id="ARBA00048740"/>
    </source>
</evidence>
<gene>
    <name evidence="23" type="ORF">EVEC_LOCUS1051</name>
</gene>
<keyword evidence="6" id="KW-0597">Phosphoprotein</keyword>
<evidence type="ECO:0000313" key="25">
    <source>
        <dbReference type="WBParaSite" id="EVEC_0000134301-mRNA-1"/>
    </source>
</evidence>
<dbReference type="InterPro" id="IPR019012">
    <property type="entry name" value="RNA_cap_Gua-N2-MeTrfase"/>
</dbReference>
<reference evidence="25" key="1">
    <citation type="submission" date="2016-04" db="UniProtKB">
        <authorList>
            <consortium name="WormBaseParasite"/>
        </authorList>
    </citation>
    <scope>IDENTIFICATION</scope>
</reference>
<dbReference type="FunFam" id="3.40.50.150:FF:000066">
    <property type="entry name" value="Trimethylguanosine synthase 1"/>
    <property type="match status" value="1"/>
</dbReference>
<evidence type="ECO:0000256" key="19">
    <source>
        <dbReference type="ARBA" id="ARBA00057179"/>
    </source>
</evidence>
<name>A0A158Q988_ENTVE</name>
<dbReference type="CDD" id="cd02440">
    <property type="entry name" value="AdoMet_MTases"/>
    <property type="match status" value="1"/>
</dbReference>
<organism evidence="25">
    <name type="scientific">Enterobius vermicularis</name>
    <name type="common">Human pinworm</name>
    <dbReference type="NCBI Taxonomy" id="51028"/>
    <lineage>
        <taxon>Eukaryota</taxon>
        <taxon>Metazoa</taxon>
        <taxon>Ecdysozoa</taxon>
        <taxon>Nematoda</taxon>
        <taxon>Chromadorea</taxon>
        <taxon>Rhabditida</taxon>
        <taxon>Spirurina</taxon>
        <taxon>Oxyuridomorpha</taxon>
        <taxon>Oxyuroidea</taxon>
        <taxon>Oxyuridae</taxon>
        <taxon>Enterobius</taxon>
    </lineage>
</organism>
<evidence type="ECO:0000256" key="21">
    <source>
        <dbReference type="ARBA" id="ARBA00079339"/>
    </source>
</evidence>
<evidence type="ECO:0000256" key="8">
    <source>
        <dbReference type="ARBA" id="ARBA00022679"/>
    </source>
</evidence>
<dbReference type="GO" id="GO:0015030">
    <property type="term" value="C:Cajal body"/>
    <property type="evidence" value="ECO:0007669"/>
    <property type="project" value="UniProtKB-SubCell"/>
</dbReference>
<dbReference type="PANTHER" id="PTHR14741:SF32">
    <property type="entry name" value="TRIMETHYLGUANOSINE SYNTHASE"/>
    <property type="match status" value="1"/>
</dbReference>
<accession>A0A158Q988</accession>
<sequence>MKHSQLVKERGRKDFEKIKKGSALNRCKAFIENVSVEHSVSIIIVSNFFEFLVGFLSISFQEHSELPAMSFEELKNFDFGFDEERDSFLIAKNAFKIYSNDKEMRKYWFQRYRLFSKLNYGILMDREGWFSVTPERIAMNIANRVVLKKDALIVDAFAGVGGNSIQMALNGAYVIAIDLNPIRIRCAIQNAKVYGVADRINFICVDFFHFSSNTPFDAVFLSPPWGGPSYLDTEVFDLNSDLTPNGFEIFSAAKMLSPNIAYFLPRHTSIKQLISLAGKGGSCEIEHSLLNKKIKSITAYYGDLVLK</sequence>
<protein>
    <recommendedName>
        <fullName evidence="4">Trimethylguanosine synthase</fullName>
    </recommendedName>
    <alternativeName>
        <fullName evidence="18">Cap-specific guanine-N(2) methyltransferase</fullName>
    </alternativeName>
    <alternativeName>
        <fullName evidence="21">Nuclear receptor coactivator 6-interacting protein</fullName>
    </alternativeName>
    <alternativeName>
        <fullName evidence="22">PRIP-interacting protein with methyltransferase motif</fullName>
    </alternativeName>
</protein>
<dbReference type="AlphaFoldDB" id="A0A158Q988"/>
<evidence type="ECO:0000256" key="2">
    <source>
        <dbReference type="ARBA" id="ARBA00004496"/>
    </source>
</evidence>
<keyword evidence="12" id="KW-0539">Nucleus</keyword>
<evidence type="ECO:0000313" key="23">
    <source>
        <dbReference type="EMBL" id="VDD85908.1"/>
    </source>
</evidence>
<dbReference type="WBParaSite" id="EVEC_0000134301-mRNA-1">
    <property type="protein sequence ID" value="EVEC_0000134301-mRNA-1"/>
    <property type="gene ID" value="EVEC_0000134301"/>
</dbReference>
<evidence type="ECO:0000256" key="22">
    <source>
        <dbReference type="ARBA" id="ARBA00081504"/>
    </source>
</evidence>
<proteinExistence type="inferred from homology"/>
<dbReference type="GO" id="GO:0071164">
    <property type="term" value="F:RNA cap trimethylguanosine synthase activity"/>
    <property type="evidence" value="ECO:0007669"/>
    <property type="project" value="TreeGrafter"/>
</dbReference>
<keyword evidence="7" id="KW-0489">Methyltransferase</keyword>
<dbReference type="Pfam" id="PF09445">
    <property type="entry name" value="Methyltransf_15"/>
    <property type="match status" value="1"/>
</dbReference>
<evidence type="ECO:0000256" key="12">
    <source>
        <dbReference type="ARBA" id="ARBA00023242"/>
    </source>
</evidence>